<evidence type="ECO:0000313" key="2">
    <source>
        <dbReference type="EMBL" id="KKU30572.1"/>
    </source>
</evidence>
<organism evidence="2 3">
    <name type="scientific">Candidatus Collierbacteria bacterium GW2011_GWE1_46_18</name>
    <dbReference type="NCBI Taxonomy" id="1618399"/>
    <lineage>
        <taxon>Bacteria</taxon>
        <taxon>Candidatus Collieribacteriota</taxon>
    </lineage>
</organism>
<evidence type="ECO:0000256" key="1">
    <source>
        <dbReference type="SAM" id="MobiDB-lite"/>
    </source>
</evidence>
<gene>
    <name evidence="2" type="ORF">UX41_C0001G0041</name>
</gene>
<name>A0A0G1PD17_9BACT</name>
<proteinExistence type="predicted"/>
<accession>A0A0G1PD17</accession>
<reference evidence="2 3" key="1">
    <citation type="journal article" date="2015" name="Nature">
        <title>rRNA introns, odd ribosomes, and small enigmatic genomes across a large radiation of phyla.</title>
        <authorList>
            <person name="Brown C.T."/>
            <person name="Hug L.A."/>
            <person name="Thomas B.C."/>
            <person name="Sharon I."/>
            <person name="Castelle C.J."/>
            <person name="Singh A."/>
            <person name="Wilkins M.J."/>
            <person name="Williams K.H."/>
            <person name="Banfield J.F."/>
        </authorList>
    </citation>
    <scope>NUCLEOTIDE SEQUENCE [LARGE SCALE GENOMIC DNA]</scope>
</reference>
<sequence length="176" mass="19723">MEALSPPIASAEKANQVEHFPSNEGAFELASALEAKLESFKTGEIVLRQLSTDQMRILLGINSDGESVETGFRFNDEDKKIESNPNFAGKNPLIDKDDPSDTSRGVAKISTPSGDHNLNLLIEKYNLGSNGIEYSLKLIPDVTMDESLRHLYLDLVSKKINLQDYFPYFLPLFFYF</sequence>
<protein>
    <submittedName>
        <fullName evidence="2">Uncharacterized protein</fullName>
    </submittedName>
</protein>
<dbReference type="EMBL" id="LCMC01000001">
    <property type="protein sequence ID" value="KKU30572.1"/>
    <property type="molecule type" value="Genomic_DNA"/>
</dbReference>
<dbReference type="AlphaFoldDB" id="A0A0G1PD17"/>
<dbReference type="Proteomes" id="UP000034510">
    <property type="component" value="Unassembled WGS sequence"/>
</dbReference>
<evidence type="ECO:0000313" key="3">
    <source>
        <dbReference type="Proteomes" id="UP000034510"/>
    </source>
</evidence>
<feature type="region of interest" description="Disordered" evidence="1">
    <location>
        <begin position="79"/>
        <end position="105"/>
    </location>
</feature>
<comment type="caution">
    <text evidence="2">The sequence shown here is derived from an EMBL/GenBank/DDBJ whole genome shotgun (WGS) entry which is preliminary data.</text>
</comment>